<sequence>MSTIYVEKLEIYTILGITPEERENKQKLIIDYWIDADISKAMLSDDIADCVNYRTVNKEILAIVLNSSYNTIERLLGIILELILSFDGVLHAKLKIAKPGALRYARSVSVTAERSA</sequence>
<dbReference type="SMART" id="SM00905">
    <property type="entry name" value="FolB"/>
    <property type="match status" value="1"/>
</dbReference>
<dbReference type="AlphaFoldDB" id="A0A099KWA1"/>
<dbReference type="Proteomes" id="UP000029868">
    <property type="component" value="Unassembled WGS sequence"/>
</dbReference>
<proteinExistence type="inferred from homology"/>
<evidence type="ECO:0000256" key="5">
    <source>
        <dbReference type="ARBA" id="ARBA00044197"/>
    </source>
</evidence>
<evidence type="ECO:0000256" key="1">
    <source>
        <dbReference type="ARBA" id="ARBA00005708"/>
    </source>
</evidence>
<comment type="similarity">
    <text evidence="1">Belongs to the DHNA family.</text>
</comment>
<dbReference type="InterPro" id="IPR043133">
    <property type="entry name" value="GTP-CH-I_C/QueF"/>
</dbReference>
<dbReference type="EC" id="5.1.99.7" evidence="4"/>
<comment type="caution">
    <text evidence="8">The sequence shown here is derived from an EMBL/GenBank/DDBJ whole genome shotgun (WGS) entry which is preliminary data.</text>
</comment>
<organism evidence="8 9">
    <name type="scientific">Colwellia psychrerythraea</name>
    <name type="common">Vibrio psychroerythus</name>
    <dbReference type="NCBI Taxonomy" id="28229"/>
    <lineage>
        <taxon>Bacteria</taxon>
        <taxon>Pseudomonadati</taxon>
        <taxon>Pseudomonadota</taxon>
        <taxon>Gammaproteobacteria</taxon>
        <taxon>Alteromonadales</taxon>
        <taxon>Colwelliaceae</taxon>
        <taxon>Colwellia</taxon>
    </lineage>
</organism>
<dbReference type="PANTHER" id="PTHR42844:SF10">
    <property type="entry name" value="DIHYDRONEOPTERIN TRIPHOSPHATE 2'-EPIMERASE"/>
    <property type="match status" value="1"/>
</dbReference>
<dbReference type="InterPro" id="IPR006157">
    <property type="entry name" value="FolB_dom"/>
</dbReference>
<dbReference type="GO" id="GO:0004150">
    <property type="term" value="F:dihydroneopterin aldolase activity"/>
    <property type="evidence" value="ECO:0007669"/>
    <property type="project" value="InterPro"/>
</dbReference>
<accession>A0A099KWA1</accession>
<evidence type="ECO:0000256" key="6">
    <source>
        <dbReference type="ARBA" id="ARBA00044306"/>
    </source>
</evidence>
<dbReference type="PATRIC" id="fig|28229.3.peg.2110"/>
<evidence type="ECO:0000313" key="9">
    <source>
        <dbReference type="Proteomes" id="UP000029868"/>
    </source>
</evidence>
<comment type="catalytic activity">
    <reaction evidence="3">
        <text>7,8-dihydroneopterin 3'-triphosphate = 7,8-dihydromonapterin 3'-triphosphate</text>
        <dbReference type="Rhea" id="RHEA:28346"/>
        <dbReference type="ChEBI" id="CHEBI:58462"/>
        <dbReference type="ChEBI" id="CHEBI:61186"/>
        <dbReference type="EC" id="5.1.99.7"/>
    </reaction>
</comment>
<feature type="domain" description="Dihydroneopterin aldolase/epimerase" evidence="7">
    <location>
        <begin position="4"/>
        <end position="114"/>
    </location>
</feature>
<dbReference type="SUPFAM" id="SSF55620">
    <property type="entry name" value="Tetrahydrobiopterin biosynthesis enzymes-like"/>
    <property type="match status" value="1"/>
</dbReference>
<dbReference type="PANTHER" id="PTHR42844">
    <property type="entry name" value="DIHYDRONEOPTERIN ALDOLASE 1-RELATED"/>
    <property type="match status" value="1"/>
</dbReference>
<dbReference type="OrthoDB" id="1121389at2"/>
<dbReference type="NCBIfam" id="TIGR00526">
    <property type="entry name" value="folB_dom"/>
    <property type="match status" value="1"/>
</dbReference>
<dbReference type="GO" id="GO:0008719">
    <property type="term" value="F:dihydroneopterin triphosphate 2'-epimerase activity"/>
    <property type="evidence" value="ECO:0007669"/>
    <property type="project" value="UniProtKB-EC"/>
</dbReference>
<dbReference type="RefSeq" id="WP_033082145.1">
    <property type="nucleotide sequence ID" value="NZ_JQEC01000021.1"/>
</dbReference>
<name>A0A099KWA1_COLPS</name>
<dbReference type="Pfam" id="PF02152">
    <property type="entry name" value="FolB"/>
    <property type="match status" value="1"/>
</dbReference>
<keyword evidence="2" id="KW-0413">Isomerase</keyword>
<evidence type="ECO:0000313" key="8">
    <source>
        <dbReference type="EMBL" id="KGJ93933.1"/>
    </source>
</evidence>
<dbReference type="InterPro" id="IPR006156">
    <property type="entry name" value="Dihydroneopterin_aldolase"/>
</dbReference>
<dbReference type="EMBL" id="JQEC01000021">
    <property type="protein sequence ID" value="KGJ93933.1"/>
    <property type="molecule type" value="Genomic_DNA"/>
</dbReference>
<evidence type="ECO:0000256" key="3">
    <source>
        <dbReference type="ARBA" id="ARBA00043806"/>
    </source>
</evidence>
<evidence type="ECO:0000256" key="4">
    <source>
        <dbReference type="ARBA" id="ARBA00044039"/>
    </source>
</evidence>
<evidence type="ECO:0000256" key="2">
    <source>
        <dbReference type="ARBA" id="ARBA00023235"/>
    </source>
</evidence>
<dbReference type="GO" id="GO:0006760">
    <property type="term" value="P:folic acid-containing compound metabolic process"/>
    <property type="evidence" value="ECO:0007669"/>
    <property type="project" value="InterPro"/>
</dbReference>
<dbReference type="GO" id="GO:0005829">
    <property type="term" value="C:cytosol"/>
    <property type="evidence" value="ECO:0007669"/>
    <property type="project" value="TreeGrafter"/>
</dbReference>
<evidence type="ECO:0000259" key="7">
    <source>
        <dbReference type="SMART" id="SM00905"/>
    </source>
</evidence>
<protein>
    <recommendedName>
        <fullName evidence="5">Dihydroneopterin triphosphate 2'-epimerase</fullName>
        <ecNumber evidence="4">5.1.99.7</ecNumber>
    </recommendedName>
    <alternativeName>
        <fullName evidence="6">D-erythro-7,8-dihydroneopterin triphosphate epimerase</fullName>
    </alternativeName>
</protein>
<gene>
    <name evidence="8" type="ORF">GAB14E_2488</name>
</gene>
<reference evidence="8 9" key="1">
    <citation type="submission" date="2014-08" db="EMBL/GenBank/DDBJ databases">
        <title>Genomic and Phenotypic Diversity of Colwellia psychrerythraea strains from Disparate Marine Basins.</title>
        <authorList>
            <person name="Techtmann S.M."/>
            <person name="Stelling S.C."/>
            <person name="Utturkar S.M."/>
            <person name="Alshibli N."/>
            <person name="Harris A."/>
            <person name="Brown S.D."/>
            <person name="Hazen T.C."/>
        </authorList>
    </citation>
    <scope>NUCLEOTIDE SEQUENCE [LARGE SCALE GENOMIC DNA]</scope>
    <source>
        <strain evidence="8 9">GAB14E</strain>
    </source>
</reference>
<dbReference type="Gene3D" id="3.30.1130.10">
    <property type="match status" value="1"/>
</dbReference>